<dbReference type="Gene3D" id="3.40.50.300">
    <property type="entry name" value="P-loop containing nucleotide triphosphate hydrolases"/>
    <property type="match status" value="2"/>
</dbReference>
<dbReference type="GO" id="GO:0004386">
    <property type="term" value="F:helicase activity"/>
    <property type="evidence" value="ECO:0007669"/>
    <property type="project" value="UniProtKB-KW"/>
</dbReference>
<dbReference type="PROSITE" id="PS51192">
    <property type="entry name" value="HELICASE_ATP_BIND_1"/>
    <property type="match status" value="1"/>
</dbReference>
<sequence>MPQDERRLGRRLEGARRVRKPAARAAVLAEIAAAVEEAELRLELRRASMPEIRYPEELPVSRRREVILEAIRDHQVVIVAGETGSGKTTQLPKICMELGRGVRGLIGHTQPRRIAARTVAQRVADELNTPLGETVGWKVRFTDQVGPNTMVKLMTDGILLAEIQHDRELRQYDTIIIDEAHERSLNIDFLLGYLAQLLPRRPDLKVIITSATIDPERFARHFRAPDGEEAPIVEVSGRTYPVEVRYRPLLEERPGAASDTDDDDDDDDGPAGRAEERDQITAIRDAVDELCAEGAGDILVFLSGEREIRDTADALTKHLAPGGRGGRPAGA</sequence>
<dbReference type="CDD" id="cd17989">
    <property type="entry name" value="DEXHc_HrpA"/>
    <property type="match status" value="1"/>
</dbReference>
<dbReference type="EMBL" id="VKHT01001322">
    <property type="protein sequence ID" value="MBB0247050.1"/>
    <property type="molecule type" value="Genomic_DNA"/>
</dbReference>
<dbReference type="Pfam" id="PF00270">
    <property type="entry name" value="DEAD"/>
    <property type="match status" value="1"/>
</dbReference>
<accession>A0A7W3TIE3</accession>
<evidence type="ECO:0000256" key="5">
    <source>
        <dbReference type="SAM" id="MobiDB-lite"/>
    </source>
</evidence>
<dbReference type="InterPro" id="IPR003593">
    <property type="entry name" value="AAA+_ATPase"/>
</dbReference>
<dbReference type="SUPFAM" id="SSF52540">
    <property type="entry name" value="P-loop containing nucleoside triphosphate hydrolases"/>
    <property type="match status" value="1"/>
</dbReference>
<organism evidence="7 8">
    <name type="scientific">Streptomyces alkaliphilus</name>
    <dbReference type="NCBI Taxonomy" id="1472722"/>
    <lineage>
        <taxon>Bacteria</taxon>
        <taxon>Bacillati</taxon>
        <taxon>Actinomycetota</taxon>
        <taxon>Actinomycetes</taxon>
        <taxon>Kitasatosporales</taxon>
        <taxon>Streptomycetaceae</taxon>
        <taxon>Streptomyces</taxon>
    </lineage>
</organism>
<evidence type="ECO:0000256" key="3">
    <source>
        <dbReference type="ARBA" id="ARBA00022806"/>
    </source>
</evidence>
<proteinExistence type="predicted"/>
<dbReference type="SMART" id="SM00487">
    <property type="entry name" value="DEXDc"/>
    <property type="match status" value="1"/>
</dbReference>
<dbReference type="InterPro" id="IPR014001">
    <property type="entry name" value="Helicase_ATP-bd"/>
</dbReference>
<dbReference type="Proteomes" id="UP000538929">
    <property type="component" value="Unassembled WGS sequence"/>
</dbReference>
<evidence type="ECO:0000313" key="7">
    <source>
        <dbReference type="EMBL" id="MBB0247050.1"/>
    </source>
</evidence>
<keyword evidence="4" id="KW-0067">ATP-binding</keyword>
<keyword evidence="1" id="KW-0547">Nucleotide-binding</keyword>
<dbReference type="PANTHER" id="PTHR18934">
    <property type="entry name" value="ATP-DEPENDENT RNA HELICASE"/>
    <property type="match status" value="1"/>
</dbReference>
<name>A0A7W3TIE3_9ACTN</name>
<dbReference type="FunFam" id="3.40.50.300:FF:000575">
    <property type="entry name" value="ATP-dependent helicase hrpA"/>
    <property type="match status" value="1"/>
</dbReference>
<dbReference type="AlphaFoldDB" id="A0A7W3TIE3"/>
<dbReference type="GO" id="GO:0005524">
    <property type="term" value="F:ATP binding"/>
    <property type="evidence" value="ECO:0007669"/>
    <property type="project" value="UniProtKB-KW"/>
</dbReference>
<dbReference type="PANTHER" id="PTHR18934:SF99">
    <property type="entry name" value="ATP-DEPENDENT RNA HELICASE DHX37-RELATED"/>
    <property type="match status" value="1"/>
</dbReference>
<feature type="compositionally biased region" description="Acidic residues" evidence="5">
    <location>
        <begin position="259"/>
        <end position="269"/>
    </location>
</feature>
<feature type="domain" description="Helicase ATP-binding" evidence="6">
    <location>
        <begin position="68"/>
        <end position="218"/>
    </location>
</feature>
<dbReference type="RefSeq" id="WP_182608301.1">
    <property type="nucleotide sequence ID" value="NZ_VKHT01001322.1"/>
</dbReference>
<keyword evidence="3 7" id="KW-0347">Helicase</keyword>
<keyword evidence="8" id="KW-1185">Reference proteome</keyword>
<dbReference type="InterPro" id="IPR011545">
    <property type="entry name" value="DEAD/DEAH_box_helicase_dom"/>
</dbReference>
<dbReference type="GO" id="GO:0016787">
    <property type="term" value="F:hydrolase activity"/>
    <property type="evidence" value="ECO:0007669"/>
    <property type="project" value="UniProtKB-KW"/>
</dbReference>
<dbReference type="GO" id="GO:0003723">
    <property type="term" value="F:RNA binding"/>
    <property type="evidence" value="ECO:0007669"/>
    <property type="project" value="TreeGrafter"/>
</dbReference>
<evidence type="ECO:0000256" key="2">
    <source>
        <dbReference type="ARBA" id="ARBA00022801"/>
    </source>
</evidence>
<feature type="non-terminal residue" evidence="7">
    <location>
        <position position="331"/>
    </location>
</feature>
<dbReference type="InterPro" id="IPR027417">
    <property type="entry name" value="P-loop_NTPase"/>
</dbReference>
<protein>
    <submittedName>
        <fullName evidence="7">DEAD/DEAH box helicase</fullName>
    </submittedName>
</protein>
<evidence type="ECO:0000256" key="1">
    <source>
        <dbReference type="ARBA" id="ARBA00022741"/>
    </source>
</evidence>
<gene>
    <name evidence="7" type="ORF">FNQ90_23730</name>
</gene>
<comment type="caution">
    <text evidence="7">The sequence shown here is derived from an EMBL/GenBank/DDBJ whole genome shotgun (WGS) entry which is preliminary data.</text>
</comment>
<feature type="region of interest" description="Disordered" evidence="5">
    <location>
        <begin position="248"/>
        <end position="280"/>
    </location>
</feature>
<keyword evidence="2" id="KW-0378">Hydrolase</keyword>
<dbReference type="SMART" id="SM00382">
    <property type="entry name" value="AAA"/>
    <property type="match status" value="1"/>
</dbReference>
<evidence type="ECO:0000313" key="8">
    <source>
        <dbReference type="Proteomes" id="UP000538929"/>
    </source>
</evidence>
<evidence type="ECO:0000256" key="4">
    <source>
        <dbReference type="ARBA" id="ARBA00022840"/>
    </source>
</evidence>
<evidence type="ECO:0000259" key="6">
    <source>
        <dbReference type="PROSITE" id="PS51192"/>
    </source>
</evidence>
<reference evidence="8" key="1">
    <citation type="submission" date="2019-10" db="EMBL/GenBank/DDBJ databases">
        <title>Streptomyces sp. nov., a novel actinobacterium isolated from alkaline environment.</title>
        <authorList>
            <person name="Golinska P."/>
        </authorList>
    </citation>
    <scope>NUCLEOTIDE SEQUENCE [LARGE SCALE GENOMIC DNA]</scope>
    <source>
        <strain evidence="8">DSM 42118</strain>
    </source>
</reference>